<evidence type="ECO:0000256" key="1">
    <source>
        <dbReference type="SAM" id="Coils"/>
    </source>
</evidence>
<proteinExistence type="predicted"/>
<gene>
    <name evidence="3" type="ORF">INT45_007529</name>
</gene>
<dbReference type="AlphaFoldDB" id="A0A8H7SG66"/>
<comment type="caution">
    <text evidence="3">The sequence shown here is derived from an EMBL/GenBank/DDBJ whole genome shotgun (WGS) entry which is preliminary data.</text>
</comment>
<evidence type="ECO:0000313" key="4">
    <source>
        <dbReference type="Proteomes" id="UP000646827"/>
    </source>
</evidence>
<feature type="compositionally biased region" description="Polar residues" evidence="2">
    <location>
        <begin position="108"/>
        <end position="117"/>
    </location>
</feature>
<keyword evidence="1" id="KW-0175">Coiled coil</keyword>
<evidence type="ECO:0000256" key="2">
    <source>
        <dbReference type="SAM" id="MobiDB-lite"/>
    </source>
</evidence>
<dbReference type="OrthoDB" id="2289361at2759"/>
<evidence type="ECO:0000313" key="3">
    <source>
        <dbReference type="EMBL" id="KAG2227503.1"/>
    </source>
</evidence>
<dbReference type="Proteomes" id="UP000646827">
    <property type="component" value="Unassembled WGS sequence"/>
</dbReference>
<dbReference type="EMBL" id="JAEPRB010000007">
    <property type="protein sequence ID" value="KAG2227503.1"/>
    <property type="molecule type" value="Genomic_DNA"/>
</dbReference>
<organism evidence="3 4">
    <name type="scientific">Circinella minor</name>
    <dbReference type="NCBI Taxonomy" id="1195481"/>
    <lineage>
        <taxon>Eukaryota</taxon>
        <taxon>Fungi</taxon>
        <taxon>Fungi incertae sedis</taxon>
        <taxon>Mucoromycota</taxon>
        <taxon>Mucoromycotina</taxon>
        <taxon>Mucoromycetes</taxon>
        <taxon>Mucorales</taxon>
        <taxon>Lichtheimiaceae</taxon>
        <taxon>Circinella</taxon>
    </lineage>
</organism>
<feature type="coiled-coil region" evidence="1">
    <location>
        <begin position="192"/>
        <end position="229"/>
    </location>
</feature>
<feature type="region of interest" description="Disordered" evidence="2">
    <location>
        <begin position="101"/>
        <end position="136"/>
    </location>
</feature>
<feature type="compositionally biased region" description="Acidic residues" evidence="2">
    <location>
        <begin position="124"/>
        <end position="133"/>
    </location>
</feature>
<reference evidence="3 4" key="1">
    <citation type="submission" date="2020-12" db="EMBL/GenBank/DDBJ databases">
        <title>Metabolic potential, ecology and presence of endohyphal bacteria is reflected in genomic diversity of Mucoromycotina.</title>
        <authorList>
            <person name="Muszewska A."/>
            <person name="Okrasinska A."/>
            <person name="Steczkiewicz K."/>
            <person name="Drgas O."/>
            <person name="Orlowska M."/>
            <person name="Perlinska-Lenart U."/>
            <person name="Aleksandrzak-Piekarczyk T."/>
            <person name="Szatraj K."/>
            <person name="Zielenkiewicz U."/>
            <person name="Pilsyk S."/>
            <person name="Malc E."/>
            <person name="Mieczkowski P."/>
            <person name="Kruszewska J.S."/>
            <person name="Biernat P."/>
            <person name="Pawlowska J."/>
        </authorList>
    </citation>
    <scope>NUCLEOTIDE SEQUENCE [LARGE SCALE GENOMIC DNA]</scope>
    <source>
        <strain evidence="3 4">CBS 142.35</strain>
    </source>
</reference>
<name>A0A8H7SG66_9FUNG</name>
<accession>A0A8H7SG66</accession>
<sequence>MYIPPNPILNYYSLPVLIDSRITIADPFYMSQSPLQTSDQEDLYINDPDHSQKYYNMITTLVPEDRVGNMRRQSSCSSTVTMAPFSSTLYPPLHQQVMSTSTSSSSSIYGHNNYFTAGQQGNSQDDDDNDEEEESKKKLNTFQDKLDTIYDEWISVDIVYRSLQTAFPVRPLVHLSPEERLEDIDRELSIAYDDLMTQVRRLYRNINRLSREMAQCNIEQQQLQELQQLQQRVSNVHAASTTGYCFPPSGTGLTPP</sequence>
<keyword evidence="4" id="KW-1185">Reference proteome</keyword>
<protein>
    <submittedName>
        <fullName evidence="3">Uncharacterized protein</fullName>
    </submittedName>
</protein>